<evidence type="ECO:0000313" key="2">
    <source>
        <dbReference type="Proteomes" id="UP000004095"/>
    </source>
</evidence>
<accession>A1ZP62</accession>
<reference evidence="1 2" key="1">
    <citation type="submission" date="2007-01" db="EMBL/GenBank/DDBJ databases">
        <authorList>
            <person name="Haygood M."/>
            <person name="Podell S."/>
            <person name="Anderson C."/>
            <person name="Hopkinson B."/>
            <person name="Roe K."/>
            <person name="Barbeau K."/>
            <person name="Gaasterland T."/>
            <person name="Ferriera S."/>
            <person name="Johnson J."/>
            <person name="Kravitz S."/>
            <person name="Beeson K."/>
            <person name="Sutton G."/>
            <person name="Rogers Y.-H."/>
            <person name="Friedman R."/>
            <person name="Frazier M."/>
            <person name="Venter J.C."/>
        </authorList>
    </citation>
    <scope>NUCLEOTIDE SEQUENCE [LARGE SCALE GENOMIC DNA]</scope>
    <source>
        <strain evidence="1 2">ATCC 23134</strain>
    </source>
</reference>
<keyword evidence="2" id="KW-1185">Reference proteome</keyword>
<evidence type="ECO:0000313" key="1">
    <source>
        <dbReference type="EMBL" id="EAY27854.1"/>
    </source>
</evidence>
<gene>
    <name evidence="1" type="ORF">M23134_00295</name>
</gene>
<dbReference type="EMBL" id="AAWS01000020">
    <property type="protein sequence ID" value="EAY27854.1"/>
    <property type="molecule type" value="Genomic_DNA"/>
</dbReference>
<protein>
    <submittedName>
        <fullName evidence="1">Uncharacterized protein</fullName>
    </submittedName>
</protein>
<dbReference type="AlphaFoldDB" id="A1ZP62"/>
<organism evidence="1 2">
    <name type="scientific">Microscilla marina ATCC 23134</name>
    <dbReference type="NCBI Taxonomy" id="313606"/>
    <lineage>
        <taxon>Bacteria</taxon>
        <taxon>Pseudomonadati</taxon>
        <taxon>Bacteroidota</taxon>
        <taxon>Cytophagia</taxon>
        <taxon>Cytophagales</taxon>
        <taxon>Microscillaceae</taxon>
        <taxon>Microscilla</taxon>
    </lineage>
</organism>
<sequence>MTKPHPIIFIAFANPKHDLNLPKEQLKIKRALRQSFLIKN</sequence>
<comment type="caution">
    <text evidence="1">The sequence shown here is derived from an EMBL/GenBank/DDBJ whole genome shotgun (WGS) entry which is preliminary data.</text>
</comment>
<dbReference type="Proteomes" id="UP000004095">
    <property type="component" value="Unassembled WGS sequence"/>
</dbReference>
<name>A1ZP62_MICM2</name>
<proteinExistence type="predicted"/>